<accession>A0A8T3DZS6</accession>
<gene>
    <name evidence="8" type="ORF">AGOR_G00034520</name>
</gene>
<evidence type="ECO:0000256" key="4">
    <source>
        <dbReference type="ARBA" id="ARBA00022989"/>
    </source>
</evidence>
<keyword evidence="9" id="KW-1185">Reference proteome</keyword>
<organism evidence="8 9">
    <name type="scientific">Albula goreensis</name>
    <dbReference type="NCBI Taxonomy" id="1534307"/>
    <lineage>
        <taxon>Eukaryota</taxon>
        <taxon>Metazoa</taxon>
        <taxon>Chordata</taxon>
        <taxon>Craniata</taxon>
        <taxon>Vertebrata</taxon>
        <taxon>Euteleostomi</taxon>
        <taxon>Actinopterygii</taxon>
        <taxon>Neopterygii</taxon>
        <taxon>Teleostei</taxon>
        <taxon>Albuliformes</taxon>
        <taxon>Albulidae</taxon>
        <taxon>Albula</taxon>
    </lineage>
</organism>
<evidence type="ECO:0000256" key="2">
    <source>
        <dbReference type="ARBA" id="ARBA00009565"/>
    </source>
</evidence>
<keyword evidence="5 7" id="KW-0472">Membrane</keyword>
<feature type="region of interest" description="Disordered" evidence="6">
    <location>
        <begin position="284"/>
        <end position="305"/>
    </location>
</feature>
<name>A0A8T3DZS6_9TELE</name>
<evidence type="ECO:0000256" key="3">
    <source>
        <dbReference type="ARBA" id="ARBA00022692"/>
    </source>
</evidence>
<evidence type="ECO:0000313" key="9">
    <source>
        <dbReference type="Proteomes" id="UP000829720"/>
    </source>
</evidence>
<feature type="region of interest" description="Disordered" evidence="6">
    <location>
        <begin position="1"/>
        <end position="48"/>
    </location>
</feature>
<dbReference type="InterPro" id="IPR007237">
    <property type="entry name" value="CD20-like"/>
</dbReference>
<feature type="compositionally biased region" description="Polar residues" evidence="6">
    <location>
        <begin position="1"/>
        <end position="10"/>
    </location>
</feature>
<feature type="transmembrane region" description="Helical" evidence="7">
    <location>
        <begin position="162"/>
        <end position="187"/>
    </location>
</feature>
<dbReference type="PANTHER" id="PTHR23320">
    <property type="entry name" value="MEMBRANE-SPANNING 4-DOMAINS SUBFAMILY A MS4A -RELATED"/>
    <property type="match status" value="1"/>
</dbReference>
<keyword evidence="4 7" id="KW-1133">Transmembrane helix</keyword>
<evidence type="ECO:0000256" key="1">
    <source>
        <dbReference type="ARBA" id="ARBA00004141"/>
    </source>
</evidence>
<feature type="transmembrane region" description="Helical" evidence="7">
    <location>
        <begin position="103"/>
        <end position="123"/>
    </location>
</feature>
<dbReference type="AlphaFoldDB" id="A0A8T3DZS6"/>
<dbReference type="EMBL" id="JAERUA010000003">
    <property type="protein sequence ID" value="KAI1901446.1"/>
    <property type="molecule type" value="Genomic_DNA"/>
</dbReference>
<dbReference type="GO" id="GO:0016020">
    <property type="term" value="C:membrane"/>
    <property type="evidence" value="ECO:0007669"/>
    <property type="project" value="UniProtKB-SubCell"/>
</dbReference>
<proteinExistence type="inferred from homology"/>
<evidence type="ECO:0000256" key="6">
    <source>
        <dbReference type="SAM" id="MobiDB-lite"/>
    </source>
</evidence>
<keyword evidence="3 7" id="KW-0812">Transmembrane</keyword>
<evidence type="ECO:0000313" key="8">
    <source>
        <dbReference type="EMBL" id="KAI1901446.1"/>
    </source>
</evidence>
<comment type="subcellular location">
    <subcellularLocation>
        <location evidence="1">Membrane</location>
        <topology evidence="1">Multi-pass membrane protein</topology>
    </subcellularLocation>
</comment>
<dbReference type="PANTHER" id="PTHR23320:SF125">
    <property type="entry name" value="TRANSMEMBRANE PROTEIN 176L.1-RELATED"/>
    <property type="match status" value="1"/>
</dbReference>
<dbReference type="Proteomes" id="UP000829720">
    <property type="component" value="Unassembled WGS sequence"/>
</dbReference>
<feature type="compositionally biased region" description="Basic and acidic residues" evidence="6">
    <location>
        <begin position="11"/>
        <end position="38"/>
    </location>
</feature>
<feature type="transmembrane region" description="Helical" evidence="7">
    <location>
        <begin position="135"/>
        <end position="155"/>
    </location>
</feature>
<reference evidence="8" key="1">
    <citation type="submission" date="2021-01" db="EMBL/GenBank/DDBJ databases">
        <authorList>
            <person name="Zahm M."/>
            <person name="Roques C."/>
            <person name="Cabau C."/>
            <person name="Klopp C."/>
            <person name="Donnadieu C."/>
            <person name="Jouanno E."/>
            <person name="Lampietro C."/>
            <person name="Louis A."/>
            <person name="Herpin A."/>
            <person name="Echchiki A."/>
            <person name="Berthelot C."/>
            <person name="Parey E."/>
            <person name="Roest-Crollius H."/>
            <person name="Braasch I."/>
            <person name="Postlethwait J."/>
            <person name="Bobe J."/>
            <person name="Montfort J."/>
            <person name="Bouchez O."/>
            <person name="Begum T."/>
            <person name="Mejri S."/>
            <person name="Adams A."/>
            <person name="Chen W.-J."/>
            <person name="Guiguen Y."/>
        </authorList>
    </citation>
    <scope>NUCLEOTIDE SEQUENCE</scope>
    <source>
        <tissue evidence="8">Blood</tissue>
    </source>
</reference>
<feature type="compositionally biased region" description="Acidic residues" evidence="6">
    <location>
        <begin position="296"/>
        <end position="305"/>
    </location>
</feature>
<dbReference type="InterPro" id="IPR030417">
    <property type="entry name" value="MS4A"/>
</dbReference>
<feature type="transmembrane region" description="Helical" evidence="7">
    <location>
        <begin position="251"/>
        <end position="276"/>
    </location>
</feature>
<dbReference type="Pfam" id="PF04103">
    <property type="entry name" value="CD20"/>
    <property type="match status" value="1"/>
</dbReference>
<comment type="caution">
    <text evidence="8">The sequence shown here is derived from an EMBL/GenBank/DDBJ whole genome shotgun (WGS) entry which is preliminary data.</text>
</comment>
<sequence length="305" mass="33749">MFQAETNQEVSRGEERKPEHSGIDSTSREGEGLADKRKQTVRPDPARMELSVTKGEGFTVLTLTSNPGSSSSILCQILKALCCGPSCAVTNGVRKLMDGTQSALATTQVMMGLFTIGFGAVLLSTYDGPYLLSEIYAPYWLGPIFIFSGICSIIAERFPSKCVVYFNAVVNLVSVLFAVTAFAFYLVDEGVWMIQERLCHDYTRQKTRYDDYDDYGYRRHPQINSTEVEGIIDHDLELCRMYKRLLRPMLLSLRGVLVAVAVLQFCANISVVVLGIRALKKGEASKEDADAQQPLMEEEAADPGP</sequence>
<comment type="similarity">
    <text evidence="2">Belongs to the MS4A family.</text>
</comment>
<protein>
    <submittedName>
        <fullName evidence="8">Uncharacterized protein</fullName>
    </submittedName>
</protein>
<evidence type="ECO:0000256" key="7">
    <source>
        <dbReference type="SAM" id="Phobius"/>
    </source>
</evidence>
<evidence type="ECO:0000256" key="5">
    <source>
        <dbReference type="ARBA" id="ARBA00023136"/>
    </source>
</evidence>
<dbReference type="OrthoDB" id="8951938at2759"/>